<evidence type="ECO:0000313" key="3">
    <source>
        <dbReference type="Proteomes" id="UP000199180"/>
    </source>
</evidence>
<dbReference type="InterPro" id="IPR041374">
    <property type="entry name" value="BaeRF_family12"/>
</dbReference>
<name>A0A1I0HTI2_9RHOB</name>
<dbReference type="Proteomes" id="UP000199180">
    <property type="component" value="Unassembled WGS sequence"/>
</dbReference>
<dbReference type="STRING" id="364199.SAMN04489858_11280"/>
<protein>
    <submittedName>
        <fullName evidence="2">Protein required for attachment to host cells</fullName>
    </submittedName>
</protein>
<accession>A0A1I0HTI2</accession>
<dbReference type="AlphaFoldDB" id="A0A1I0HTI2"/>
<organism evidence="2 3">
    <name type="scientific">Paracoccus homiensis</name>
    <dbReference type="NCBI Taxonomy" id="364199"/>
    <lineage>
        <taxon>Bacteria</taxon>
        <taxon>Pseudomonadati</taxon>
        <taxon>Pseudomonadota</taxon>
        <taxon>Alphaproteobacteria</taxon>
        <taxon>Rhodobacterales</taxon>
        <taxon>Paracoccaceae</taxon>
        <taxon>Paracoccus</taxon>
    </lineage>
</organism>
<dbReference type="EMBL" id="FOHO01000012">
    <property type="protein sequence ID" value="SET86481.1"/>
    <property type="molecule type" value="Genomic_DNA"/>
</dbReference>
<gene>
    <name evidence="2" type="ORF">SAMN04489858_11280</name>
</gene>
<sequence length="155" mass="17748">MGIQSLRNETWVLVADGEKALFLVNEGDEEYPVLRVRHEETQENPADREQSANRPGRQHQSVGPGRSAYDDTDWHELAKERFADHLAELLYKRAHRGAYERIVLVAAPRILAELRDKMHKEVSDRVVGEVAKTLTNHRLDEIEKILTSELASDRA</sequence>
<reference evidence="2 3" key="1">
    <citation type="submission" date="2016-10" db="EMBL/GenBank/DDBJ databases">
        <authorList>
            <person name="de Groot N.N."/>
        </authorList>
    </citation>
    <scope>NUCLEOTIDE SEQUENCE [LARGE SCALE GENOMIC DNA]</scope>
    <source>
        <strain evidence="2 3">DSM 17862</strain>
    </source>
</reference>
<keyword evidence="3" id="KW-1185">Reference proteome</keyword>
<feature type="compositionally biased region" description="Basic and acidic residues" evidence="1">
    <location>
        <begin position="38"/>
        <end position="51"/>
    </location>
</feature>
<feature type="region of interest" description="Disordered" evidence="1">
    <location>
        <begin position="38"/>
        <end position="70"/>
    </location>
</feature>
<evidence type="ECO:0000256" key="1">
    <source>
        <dbReference type="SAM" id="MobiDB-lite"/>
    </source>
</evidence>
<evidence type="ECO:0000313" key="2">
    <source>
        <dbReference type="EMBL" id="SET86481.1"/>
    </source>
</evidence>
<dbReference type="Pfam" id="PF18856">
    <property type="entry name" value="baeRF_family12"/>
    <property type="match status" value="1"/>
</dbReference>
<proteinExistence type="predicted"/>